<keyword evidence="7" id="KW-0378">Hydrolase</keyword>
<keyword evidence="10" id="KW-1185">Reference proteome</keyword>
<keyword evidence="4" id="KW-0863">Zinc-finger</keyword>
<dbReference type="PROSITE" id="PS01302">
    <property type="entry name" value="UPF0758"/>
    <property type="match status" value="1"/>
</dbReference>
<dbReference type="Pfam" id="PF04500">
    <property type="entry name" value="FLYWCH"/>
    <property type="match status" value="1"/>
</dbReference>
<dbReference type="InterPro" id="IPR027417">
    <property type="entry name" value="P-loop_NTPase"/>
</dbReference>
<dbReference type="AlphaFoldDB" id="A0A915PFT3"/>
<dbReference type="Gene3D" id="3.40.50.300">
    <property type="entry name" value="P-loop containing nucleotide triphosphate hydrolases"/>
    <property type="match status" value="1"/>
</dbReference>
<keyword evidence="7" id="KW-0931">ER-Golgi transport</keyword>
<dbReference type="Gene3D" id="1.10.8.60">
    <property type="match status" value="1"/>
</dbReference>
<evidence type="ECO:0000256" key="3">
    <source>
        <dbReference type="ARBA" id="ARBA00022741"/>
    </source>
</evidence>
<comment type="function">
    <text evidence="7">Required for vesicle-mediated transport. Catalyzes the fusion of transport vesicles within the Golgi cisternae. Is also required for transport from the endoplasmic reticulum to the Golgi stack. Seems to function as a fusion protein required for the delivery of cargo proteins to all compartments of the Golgi stack independent of vesicle origin.</text>
</comment>
<dbReference type="PANTHER" id="PTHR23078:SF3">
    <property type="entry name" value="VESICLE-FUSING ATPASE"/>
    <property type="match status" value="1"/>
</dbReference>
<dbReference type="PANTHER" id="PTHR23078">
    <property type="entry name" value="VESICULAR-FUSION PROTEIN NSF"/>
    <property type="match status" value="1"/>
</dbReference>
<evidence type="ECO:0000256" key="7">
    <source>
        <dbReference type="RuleBase" id="RU367045"/>
    </source>
</evidence>
<keyword evidence="5" id="KW-0862">Zinc</keyword>
<dbReference type="InterPro" id="IPR039812">
    <property type="entry name" value="Vesicle-fus_ATPase"/>
</dbReference>
<keyword evidence="7" id="KW-0813">Transport</keyword>
<comment type="cofactor">
    <cofactor evidence="7">
        <name>Mg(2+)</name>
        <dbReference type="ChEBI" id="CHEBI:18420"/>
    </cofactor>
    <text evidence="7">Binds 1 Mg(2+) ion per subunit.</text>
</comment>
<feature type="domain" description="ATPase AAA-type core" evidence="8">
    <location>
        <begin position="239"/>
        <end position="348"/>
    </location>
</feature>
<dbReference type="Proteomes" id="UP000887581">
    <property type="component" value="Unplaced"/>
</dbReference>
<dbReference type="InterPro" id="IPR020891">
    <property type="entry name" value="UPF0758_CS"/>
</dbReference>
<evidence type="ECO:0000256" key="6">
    <source>
        <dbReference type="ARBA" id="ARBA00022840"/>
    </source>
</evidence>
<dbReference type="InterPro" id="IPR007588">
    <property type="entry name" value="Znf_FLYWCH"/>
</dbReference>
<accession>A0A915PFT3</accession>
<evidence type="ECO:0000259" key="9">
    <source>
        <dbReference type="Pfam" id="PF04500"/>
    </source>
</evidence>
<keyword evidence="6 7" id="KW-0067">ATP-binding</keyword>
<keyword evidence="7" id="KW-0963">Cytoplasm</keyword>
<keyword evidence="7" id="KW-0460">Magnesium</keyword>
<dbReference type="Pfam" id="PF00004">
    <property type="entry name" value="AAA"/>
    <property type="match status" value="1"/>
</dbReference>
<comment type="catalytic activity">
    <reaction evidence="7">
        <text>ATP + H2O = ADP + phosphate + H(+)</text>
        <dbReference type="Rhea" id="RHEA:13065"/>
        <dbReference type="ChEBI" id="CHEBI:15377"/>
        <dbReference type="ChEBI" id="CHEBI:15378"/>
        <dbReference type="ChEBI" id="CHEBI:30616"/>
        <dbReference type="ChEBI" id="CHEBI:43474"/>
        <dbReference type="ChEBI" id="CHEBI:456216"/>
        <dbReference type="EC" id="3.6.4.6"/>
    </reaction>
</comment>
<evidence type="ECO:0000256" key="4">
    <source>
        <dbReference type="ARBA" id="ARBA00022771"/>
    </source>
</evidence>
<name>A0A915PFT3_9BILA</name>
<evidence type="ECO:0000313" key="10">
    <source>
        <dbReference type="Proteomes" id="UP000887581"/>
    </source>
</evidence>
<dbReference type="GO" id="GO:0006891">
    <property type="term" value="P:intra-Golgi vesicle-mediated transport"/>
    <property type="evidence" value="ECO:0007669"/>
    <property type="project" value="TreeGrafter"/>
</dbReference>
<dbReference type="GO" id="GO:0043001">
    <property type="term" value="P:Golgi to plasma membrane protein transport"/>
    <property type="evidence" value="ECO:0007669"/>
    <property type="project" value="TreeGrafter"/>
</dbReference>
<evidence type="ECO:0000313" key="11">
    <source>
        <dbReference type="WBParaSite" id="sdigi.contig145.g5204.t1"/>
    </source>
</evidence>
<dbReference type="GO" id="GO:0008270">
    <property type="term" value="F:zinc ion binding"/>
    <property type="evidence" value="ECO:0007669"/>
    <property type="project" value="UniProtKB-KW"/>
</dbReference>
<comment type="subcellular location">
    <subcellularLocation>
        <location evidence="7">Cytoplasm</location>
    </subcellularLocation>
</comment>
<comment type="similarity">
    <text evidence="1 7">Belongs to the AAA ATPase family.</text>
</comment>
<dbReference type="SUPFAM" id="SSF52540">
    <property type="entry name" value="P-loop containing nucleoside triphosphate hydrolases"/>
    <property type="match status" value="1"/>
</dbReference>
<proteinExistence type="inferred from homology"/>
<dbReference type="WBParaSite" id="sdigi.contig145.g5204.t1">
    <property type="protein sequence ID" value="sdigi.contig145.g5204.t1"/>
    <property type="gene ID" value="sdigi.contig145.g5204"/>
</dbReference>
<keyword evidence="2 7" id="KW-0479">Metal-binding</keyword>
<reference evidence="11" key="1">
    <citation type="submission" date="2022-11" db="UniProtKB">
        <authorList>
            <consortium name="WormBaseParasite"/>
        </authorList>
    </citation>
    <scope>IDENTIFICATION</scope>
</reference>
<feature type="domain" description="FLYWCH-type" evidence="9">
    <location>
        <begin position="27"/>
        <end position="86"/>
    </location>
</feature>
<dbReference type="Gene3D" id="2.20.25.240">
    <property type="match status" value="1"/>
</dbReference>
<evidence type="ECO:0000256" key="2">
    <source>
        <dbReference type="ARBA" id="ARBA00022723"/>
    </source>
</evidence>
<evidence type="ECO:0000256" key="1">
    <source>
        <dbReference type="ARBA" id="ARBA00006914"/>
    </source>
</evidence>
<protein>
    <recommendedName>
        <fullName evidence="7">Vesicle-fusing ATPase</fullName>
        <ecNumber evidence="7">3.6.4.6</ecNumber>
    </recommendedName>
</protein>
<organism evidence="10 11">
    <name type="scientific">Setaria digitata</name>
    <dbReference type="NCBI Taxonomy" id="48799"/>
    <lineage>
        <taxon>Eukaryota</taxon>
        <taxon>Metazoa</taxon>
        <taxon>Ecdysozoa</taxon>
        <taxon>Nematoda</taxon>
        <taxon>Chromadorea</taxon>
        <taxon>Rhabditida</taxon>
        <taxon>Spirurina</taxon>
        <taxon>Spiruromorpha</taxon>
        <taxon>Filarioidea</taxon>
        <taxon>Setariidae</taxon>
        <taxon>Setaria</taxon>
    </lineage>
</organism>
<evidence type="ECO:0000256" key="5">
    <source>
        <dbReference type="ARBA" id="ARBA00022833"/>
    </source>
</evidence>
<dbReference type="GO" id="GO:0005524">
    <property type="term" value="F:ATP binding"/>
    <property type="evidence" value="ECO:0007669"/>
    <property type="project" value="UniProtKB-UniRule"/>
</dbReference>
<keyword evidence="3 7" id="KW-0547">Nucleotide-binding</keyword>
<evidence type="ECO:0000259" key="8">
    <source>
        <dbReference type="Pfam" id="PF00004"/>
    </source>
</evidence>
<dbReference type="GO" id="GO:0016887">
    <property type="term" value="F:ATP hydrolysis activity"/>
    <property type="evidence" value="ECO:0007669"/>
    <property type="project" value="InterPro"/>
</dbReference>
<dbReference type="GO" id="GO:0005795">
    <property type="term" value="C:Golgi stack"/>
    <property type="evidence" value="ECO:0007669"/>
    <property type="project" value="TreeGrafter"/>
</dbReference>
<dbReference type="InterPro" id="IPR003959">
    <property type="entry name" value="ATPase_AAA_core"/>
</dbReference>
<dbReference type="GO" id="GO:0035494">
    <property type="term" value="P:SNARE complex disassembly"/>
    <property type="evidence" value="ECO:0007669"/>
    <property type="project" value="InterPro"/>
</dbReference>
<sequence>MDSGSGSGYKSEEIENTEDFGKAIVFTTTRHRCKLQQDGYFYVFDKMSTNGQKKFWRCEKKTICNARIHTDAQTNKILKRATQHNHPSGLIRPSMQRKTLKRHSDGSLISENDEMTAKRNIQSLEALLQEIVKTSGFDSQQNEKTAKKEYGDIISHCRIRSFSPNRIISYSKQISQEAGAISSANRISNEENDGFQSLLHLISGGFTFWSSEITKIVDEGAQFCSMATNSNFSKSFSLLIKGAEKAGKSCLATLIAKNSGIPSIKVCLPENLLEFDEEAKKAKLIELFKEASKLPHCILFLDGLELLIEYCDVGDRYSNTMLQTVKLILKRGEMLEHNRLLVIATVTSECAEKFGLQRYFSSVIQVPLLTKIERMIPIIEYANILNKDDFQMLRECVVHETNSYPIGIKSLLTAIELVKHSRTTSRFRTLLHYLLQWKQ</sequence>
<dbReference type="FunFam" id="3.40.50.300:FF:000166">
    <property type="entry name" value="vesicle-fusing ATPase isoform X1"/>
    <property type="match status" value="1"/>
</dbReference>
<dbReference type="EC" id="3.6.4.6" evidence="7"/>
<keyword evidence="7" id="KW-0653">Protein transport</keyword>